<dbReference type="InterPro" id="IPR036397">
    <property type="entry name" value="RNaseH_sf"/>
</dbReference>
<accession>A0A8X6KVZ3</accession>
<evidence type="ECO:0000313" key="2">
    <source>
        <dbReference type="Proteomes" id="UP000887116"/>
    </source>
</evidence>
<dbReference type="AlphaFoldDB" id="A0A8X6KVZ3"/>
<evidence type="ECO:0000313" key="1">
    <source>
        <dbReference type="EMBL" id="GFQ84378.1"/>
    </source>
</evidence>
<organism evidence="1 2">
    <name type="scientific">Trichonephila clavata</name>
    <name type="common">Joro spider</name>
    <name type="synonym">Nephila clavata</name>
    <dbReference type="NCBI Taxonomy" id="2740835"/>
    <lineage>
        <taxon>Eukaryota</taxon>
        <taxon>Metazoa</taxon>
        <taxon>Ecdysozoa</taxon>
        <taxon>Arthropoda</taxon>
        <taxon>Chelicerata</taxon>
        <taxon>Arachnida</taxon>
        <taxon>Araneae</taxon>
        <taxon>Araneomorphae</taxon>
        <taxon>Entelegynae</taxon>
        <taxon>Araneoidea</taxon>
        <taxon>Nephilidae</taxon>
        <taxon>Trichonephila</taxon>
    </lineage>
</organism>
<dbReference type="EMBL" id="BMAO01002921">
    <property type="protein sequence ID" value="GFQ84378.1"/>
    <property type="molecule type" value="Genomic_DNA"/>
</dbReference>
<dbReference type="OrthoDB" id="10006939at2759"/>
<keyword evidence="2" id="KW-1185">Reference proteome</keyword>
<dbReference type="Proteomes" id="UP000887116">
    <property type="component" value="Unassembled WGS sequence"/>
</dbReference>
<reference evidence="1" key="1">
    <citation type="submission" date="2020-07" db="EMBL/GenBank/DDBJ databases">
        <title>Multicomponent nature underlies the extraordinary mechanical properties of spider dragline silk.</title>
        <authorList>
            <person name="Kono N."/>
            <person name="Nakamura H."/>
            <person name="Mori M."/>
            <person name="Yoshida Y."/>
            <person name="Ohtoshi R."/>
            <person name="Malay A.D."/>
            <person name="Moran D.A.P."/>
            <person name="Tomita M."/>
            <person name="Numata K."/>
            <person name="Arakawa K."/>
        </authorList>
    </citation>
    <scope>NUCLEOTIDE SEQUENCE</scope>
</reference>
<comment type="caution">
    <text evidence="1">The sequence shown here is derived from an EMBL/GenBank/DDBJ whole genome shotgun (WGS) entry which is preliminary data.</text>
</comment>
<dbReference type="GO" id="GO:0003676">
    <property type="term" value="F:nucleic acid binding"/>
    <property type="evidence" value="ECO:0007669"/>
    <property type="project" value="InterPro"/>
</dbReference>
<protein>
    <submittedName>
        <fullName evidence="1">Paired box protein and transposase domain containing protein</fullName>
    </submittedName>
</protein>
<dbReference type="Gene3D" id="3.30.420.10">
    <property type="entry name" value="Ribonuclease H-like superfamily/Ribonuclease H"/>
    <property type="match status" value="1"/>
</dbReference>
<sequence length="124" mass="14998">MVWRTLRPVCDDLLPLVHINGIMDKNAYKRILEDHKLPYAGKKMFCECVFQQYYDPKHISKMLTNWFIAERREDLDCPSRSPDLNPIKYHWEYFGRTVRIQKHFLKSELLQDHHSAQKHDLLFP</sequence>
<name>A0A8X6KVZ3_TRICU</name>
<proteinExistence type="predicted"/>
<gene>
    <name evidence="1" type="primary">RF55_23492</name>
    <name evidence="1" type="ORF">TNCT_726271</name>
</gene>